<dbReference type="PANTHER" id="PTHR10589:SF29">
    <property type="entry name" value="UBIQUITIN CARBOXYL-TERMINAL HYDROLASE"/>
    <property type="match status" value="1"/>
</dbReference>
<evidence type="ECO:0000256" key="6">
    <source>
        <dbReference type="PROSITE-ProRule" id="PRU01393"/>
    </source>
</evidence>
<dbReference type="Proteomes" id="UP000297280">
    <property type="component" value="Unassembled WGS sequence"/>
</dbReference>
<gene>
    <name evidence="10" type="ORF">BPOR_0150g00100</name>
</gene>
<dbReference type="PROSITE" id="PS52048">
    <property type="entry name" value="UCH_DOMAIN"/>
    <property type="match status" value="1"/>
</dbReference>
<feature type="site" description="Transition state stabilizer" evidence="6">
    <location>
        <position position="172"/>
    </location>
</feature>
<dbReference type="PRINTS" id="PR00707">
    <property type="entry name" value="UBCTHYDRLASE"/>
</dbReference>
<feature type="site" description="Important for enzyme activity" evidence="6">
    <location>
        <position position="290"/>
    </location>
</feature>
<feature type="active site" description="Nucleophile" evidence="6">
    <location>
        <position position="178"/>
    </location>
</feature>
<protein>
    <recommendedName>
        <fullName evidence="7">Ubiquitin carboxyl-terminal hydrolase</fullName>
        <ecNumber evidence="7">3.4.19.12</ecNumber>
    </recommendedName>
</protein>
<feature type="region of interest" description="Disordered" evidence="8">
    <location>
        <begin position="1"/>
        <end position="72"/>
    </location>
</feature>
<dbReference type="Gene3D" id="3.40.532.10">
    <property type="entry name" value="Peptidase C12, ubiquitin carboxyl-terminal hydrolase"/>
    <property type="match status" value="1"/>
</dbReference>
<dbReference type="InterPro" id="IPR001578">
    <property type="entry name" value="Peptidase_C12_UCH"/>
</dbReference>
<dbReference type="PANTHER" id="PTHR10589">
    <property type="entry name" value="UBIQUITIN CARBOXYL-TERMINAL HYDROLASE"/>
    <property type="match status" value="1"/>
</dbReference>
<feature type="active site" description="Proton donor" evidence="6">
    <location>
        <position position="275"/>
    </location>
</feature>
<keyword evidence="4 6" id="KW-0378">Hydrolase</keyword>
<evidence type="ECO:0000256" key="7">
    <source>
        <dbReference type="RuleBase" id="RU361215"/>
    </source>
</evidence>
<dbReference type="InterPro" id="IPR038765">
    <property type="entry name" value="Papain-like_cys_pep_sf"/>
</dbReference>
<evidence type="ECO:0000256" key="4">
    <source>
        <dbReference type="ARBA" id="ARBA00022801"/>
    </source>
</evidence>
<feature type="compositionally biased region" description="Basic residues" evidence="8">
    <location>
        <begin position="23"/>
        <end position="34"/>
    </location>
</feature>
<keyword evidence="5 6" id="KW-0788">Thiol protease</keyword>
<evidence type="ECO:0000256" key="8">
    <source>
        <dbReference type="SAM" id="MobiDB-lite"/>
    </source>
</evidence>
<name>A0A4Z1KW44_9HELO</name>
<reference evidence="10 11" key="1">
    <citation type="submission" date="2017-12" db="EMBL/GenBank/DDBJ databases">
        <title>Comparative genomics of Botrytis spp.</title>
        <authorList>
            <person name="Valero-Jimenez C.A."/>
            <person name="Tapia P."/>
            <person name="Veloso J."/>
            <person name="Silva-Moreno E."/>
            <person name="Staats M."/>
            <person name="Valdes J.H."/>
            <person name="Van Kan J.A.L."/>
        </authorList>
    </citation>
    <scope>NUCLEOTIDE SEQUENCE [LARGE SCALE GENOMIC DNA]</scope>
    <source>
        <strain evidence="10 11">MUCL3349</strain>
    </source>
</reference>
<dbReference type="STRING" id="87229.A0A4Z1KW44"/>
<feature type="compositionally biased region" description="Polar residues" evidence="8">
    <location>
        <begin position="48"/>
        <end position="57"/>
    </location>
</feature>
<comment type="catalytic activity">
    <reaction evidence="1 6 7">
        <text>Thiol-dependent hydrolysis of ester, thioester, amide, peptide and isopeptide bonds formed by the C-terminal Gly of ubiquitin (a 76-residue protein attached to proteins as an intracellular targeting signal).</text>
        <dbReference type="EC" id="3.4.19.12"/>
    </reaction>
</comment>
<evidence type="ECO:0000256" key="2">
    <source>
        <dbReference type="ARBA" id="ARBA00022670"/>
    </source>
</evidence>
<keyword evidence="11" id="KW-1185">Reference proteome</keyword>
<feature type="domain" description="UCH catalytic" evidence="9">
    <location>
        <begin position="97"/>
        <end position="334"/>
    </location>
</feature>
<accession>A0A4Z1KW44</accession>
<dbReference type="GO" id="GO:0016579">
    <property type="term" value="P:protein deubiquitination"/>
    <property type="evidence" value="ECO:0007669"/>
    <property type="project" value="TreeGrafter"/>
</dbReference>
<evidence type="ECO:0000313" key="10">
    <source>
        <dbReference type="EMBL" id="TGO88636.1"/>
    </source>
</evidence>
<organism evidence="10 11">
    <name type="scientific">Botrytis porri</name>
    <dbReference type="NCBI Taxonomy" id="87229"/>
    <lineage>
        <taxon>Eukaryota</taxon>
        <taxon>Fungi</taxon>
        <taxon>Dikarya</taxon>
        <taxon>Ascomycota</taxon>
        <taxon>Pezizomycotina</taxon>
        <taxon>Leotiomycetes</taxon>
        <taxon>Helotiales</taxon>
        <taxon>Sclerotiniaceae</taxon>
        <taxon>Botrytis</taxon>
    </lineage>
</organism>
<dbReference type="FunFam" id="3.40.532.10:FF:000010">
    <property type="entry name" value="Ubiquitin carboxyl-terminal hydrolase"/>
    <property type="match status" value="1"/>
</dbReference>
<evidence type="ECO:0000256" key="5">
    <source>
        <dbReference type="ARBA" id="ARBA00022807"/>
    </source>
</evidence>
<keyword evidence="3 6" id="KW-0833">Ubl conjugation pathway</keyword>
<dbReference type="SUPFAM" id="SSF54001">
    <property type="entry name" value="Cysteine proteinases"/>
    <property type="match status" value="1"/>
</dbReference>
<comment type="caution">
    <text evidence="10">The sequence shown here is derived from an EMBL/GenBank/DDBJ whole genome shotgun (WGS) entry which is preliminary data.</text>
</comment>
<dbReference type="GO" id="GO:0006511">
    <property type="term" value="P:ubiquitin-dependent protein catabolic process"/>
    <property type="evidence" value="ECO:0007669"/>
    <property type="project" value="UniProtKB-UniRule"/>
</dbReference>
<dbReference type="GO" id="GO:0005737">
    <property type="term" value="C:cytoplasm"/>
    <property type="evidence" value="ECO:0007669"/>
    <property type="project" value="TreeGrafter"/>
</dbReference>
<dbReference type="AlphaFoldDB" id="A0A4Z1KW44"/>
<evidence type="ECO:0000256" key="3">
    <source>
        <dbReference type="ARBA" id="ARBA00022786"/>
    </source>
</evidence>
<dbReference type="EC" id="3.4.19.12" evidence="7"/>
<dbReference type="Pfam" id="PF01088">
    <property type="entry name" value="Peptidase_C12"/>
    <property type="match status" value="1"/>
</dbReference>
<dbReference type="GO" id="GO:0004843">
    <property type="term" value="F:cysteine-type deubiquitinase activity"/>
    <property type="evidence" value="ECO:0007669"/>
    <property type="project" value="UniProtKB-UniRule"/>
</dbReference>
<evidence type="ECO:0000313" key="11">
    <source>
        <dbReference type="Proteomes" id="UP000297280"/>
    </source>
</evidence>
<proteinExistence type="inferred from homology"/>
<comment type="similarity">
    <text evidence="6 7">Belongs to the peptidase C12 family.</text>
</comment>
<dbReference type="EMBL" id="PQXO01000150">
    <property type="protein sequence ID" value="TGO88636.1"/>
    <property type="molecule type" value="Genomic_DNA"/>
</dbReference>
<sequence>MMNGSPVSEDRSIQSTASDVGPRRRSSRNQKRSKSSSGDYTDRCGNDMGTQKIQSESMGVATSRLRRSGQNIKRSKSEILEDALKPLTDDERKSWKGWCELESDPALFNYILREYGVKDVKIQEVLGLEDEMLQYLRKPVYGLVFLFKYVEDDSEDEETPLKCPNHVWFANQTTHNACATVALLNIVMNVPNLDLGDGIRGFKEDTQFLKPAYRGQKLSQNECIRNIHNSFARRMDILNADLALSNEVSAWKKKRKTKKKSGRSESRSDVESGFHFVAFVPVEGTVWRLDGLQRQPVSLGSCNDDWISVARASIHEQILKYGDDLQFNLLSLCRSPLRIIPRELAQNIHAIERVEALLAQQMSDWNDFNQVDDSELIRGPSEEFSVTDKLLHDTALPESICDIFERESTNASALLRLQQQWVSDQKALRIAYREELALINDENEQAARRKKDHTPMVYRTLKSLADKGILKEIIDEVQAV</sequence>
<keyword evidence="2 6" id="KW-0645">Protease</keyword>
<dbReference type="InterPro" id="IPR036959">
    <property type="entry name" value="Peptidase_C12_UCH_sf"/>
</dbReference>
<evidence type="ECO:0000256" key="1">
    <source>
        <dbReference type="ARBA" id="ARBA00000707"/>
    </source>
</evidence>
<evidence type="ECO:0000259" key="9">
    <source>
        <dbReference type="PROSITE" id="PS52048"/>
    </source>
</evidence>